<dbReference type="PANTHER" id="PTHR21349">
    <property type="entry name" value="50S RIBOSOMAL PROTEIN L21"/>
    <property type="match status" value="1"/>
</dbReference>
<dbReference type="PROSITE" id="PS01169">
    <property type="entry name" value="RIBOSOMAL_L21"/>
    <property type="match status" value="1"/>
</dbReference>
<name>A0A3B1A6E4_9ZZZZ</name>
<evidence type="ECO:0000313" key="7">
    <source>
        <dbReference type="EMBL" id="VAW93759.1"/>
    </source>
</evidence>
<dbReference type="InterPro" id="IPR018258">
    <property type="entry name" value="Ribosomal_bL21_CS"/>
</dbReference>
<protein>
    <submittedName>
        <fullName evidence="7">LSU ribosomal protein L21p</fullName>
    </submittedName>
</protein>
<gene>
    <name evidence="7" type="ORF">MNBD_GAMMA20-375</name>
</gene>
<feature type="compositionally biased region" description="Polar residues" evidence="6">
    <location>
        <begin position="89"/>
        <end position="104"/>
    </location>
</feature>
<dbReference type="GO" id="GO:0003735">
    <property type="term" value="F:structural constituent of ribosome"/>
    <property type="evidence" value="ECO:0007669"/>
    <property type="project" value="InterPro"/>
</dbReference>
<dbReference type="GO" id="GO:0006412">
    <property type="term" value="P:translation"/>
    <property type="evidence" value="ECO:0007669"/>
    <property type="project" value="InterPro"/>
</dbReference>
<dbReference type="NCBIfam" id="TIGR00061">
    <property type="entry name" value="L21"/>
    <property type="match status" value="1"/>
</dbReference>
<keyword evidence="2" id="KW-0699">rRNA-binding</keyword>
<dbReference type="PANTHER" id="PTHR21349:SF0">
    <property type="entry name" value="LARGE RIBOSOMAL SUBUNIT PROTEIN BL21M"/>
    <property type="match status" value="1"/>
</dbReference>
<comment type="similarity">
    <text evidence="1">Belongs to the bacterial ribosomal protein bL21 family.</text>
</comment>
<dbReference type="EMBL" id="UOFU01000036">
    <property type="protein sequence ID" value="VAW93759.1"/>
    <property type="molecule type" value="Genomic_DNA"/>
</dbReference>
<evidence type="ECO:0000256" key="3">
    <source>
        <dbReference type="ARBA" id="ARBA00022884"/>
    </source>
</evidence>
<keyword evidence="5" id="KW-0687">Ribonucleoprotein</keyword>
<dbReference type="GO" id="GO:0005840">
    <property type="term" value="C:ribosome"/>
    <property type="evidence" value="ECO:0007669"/>
    <property type="project" value="UniProtKB-KW"/>
</dbReference>
<organism evidence="7">
    <name type="scientific">hydrothermal vent metagenome</name>
    <dbReference type="NCBI Taxonomy" id="652676"/>
    <lineage>
        <taxon>unclassified sequences</taxon>
        <taxon>metagenomes</taxon>
        <taxon>ecological metagenomes</taxon>
    </lineage>
</organism>
<dbReference type="InterPro" id="IPR028909">
    <property type="entry name" value="bL21-like"/>
</dbReference>
<proteinExistence type="inferred from homology"/>
<evidence type="ECO:0000256" key="4">
    <source>
        <dbReference type="ARBA" id="ARBA00022980"/>
    </source>
</evidence>
<dbReference type="GO" id="GO:0005737">
    <property type="term" value="C:cytoplasm"/>
    <property type="evidence" value="ECO:0007669"/>
    <property type="project" value="UniProtKB-ARBA"/>
</dbReference>
<dbReference type="GO" id="GO:1990904">
    <property type="term" value="C:ribonucleoprotein complex"/>
    <property type="evidence" value="ECO:0007669"/>
    <property type="project" value="UniProtKB-KW"/>
</dbReference>
<dbReference type="SUPFAM" id="SSF141091">
    <property type="entry name" value="L21p-like"/>
    <property type="match status" value="1"/>
</dbReference>
<dbReference type="InterPro" id="IPR036164">
    <property type="entry name" value="bL21-like_sf"/>
</dbReference>
<accession>A0A3B1A6E4</accession>
<feature type="region of interest" description="Disordered" evidence="6">
    <location>
        <begin position="79"/>
        <end position="104"/>
    </location>
</feature>
<keyword evidence="3" id="KW-0694">RNA-binding</keyword>
<evidence type="ECO:0000256" key="2">
    <source>
        <dbReference type="ARBA" id="ARBA00022730"/>
    </source>
</evidence>
<keyword evidence="4 7" id="KW-0689">Ribosomal protein</keyword>
<evidence type="ECO:0000256" key="5">
    <source>
        <dbReference type="ARBA" id="ARBA00023274"/>
    </source>
</evidence>
<dbReference type="InterPro" id="IPR001787">
    <property type="entry name" value="Ribosomal_bL21"/>
</dbReference>
<sequence length="104" mass="11401">MYAVIKTGGKQYKVSEGQTLKVEKIAAEEGATIEIDQVLMVADGENITVGAPMVEGGKVTATIKSHGRGKKIEIIKFHRRKHHRKQMGHRQSYTELQITGISAG</sequence>
<dbReference type="HAMAP" id="MF_01363">
    <property type="entry name" value="Ribosomal_bL21"/>
    <property type="match status" value="1"/>
</dbReference>
<reference evidence="7" key="1">
    <citation type="submission" date="2018-06" db="EMBL/GenBank/DDBJ databases">
        <authorList>
            <person name="Zhirakovskaya E."/>
        </authorList>
    </citation>
    <scope>NUCLEOTIDE SEQUENCE</scope>
</reference>
<dbReference type="AlphaFoldDB" id="A0A3B1A6E4"/>
<dbReference type="Pfam" id="PF00829">
    <property type="entry name" value="Ribosomal_L21p"/>
    <property type="match status" value="1"/>
</dbReference>
<evidence type="ECO:0000256" key="1">
    <source>
        <dbReference type="ARBA" id="ARBA00008563"/>
    </source>
</evidence>
<feature type="compositionally biased region" description="Basic residues" evidence="6">
    <location>
        <begin position="79"/>
        <end position="88"/>
    </location>
</feature>
<dbReference type="GO" id="GO:0019843">
    <property type="term" value="F:rRNA binding"/>
    <property type="evidence" value="ECO:0007669"/>
    <property type="project" value="UniProtKB-KW"/>
</dbReference>
<evidence type="ECO:0000256" key="6">
    <source>
        <dbReference type="SAM" id="MobiDB-lite"/>
    </source>
</evidence>